<dbReference type="SUPFAM" id="SSF48452">
    <property type="entry name" value="TPR-like"/>
    <property type="match status" value="1"/>
</dbReference>
<protein>
    <submittedName>
        <fullName evidence="2">TTC5_OB domain-containing protein</fullName>
    </submittedName>
</protein>
<feature type="compositionally biased region" description="Polar residues" evidence="1">
    <location>
        <begin position="45"/>
        <end position="54"/>
    </location>
</feature>
<name>A0A183AN37_9TREM</name>
<dbReference type="InterPro" id="IPR038645">
    <property type="entry name" value="TTC5_OB_sf"/>
</dbReference>
<sequence length="442" mass="48044">LSESLQLAHQAVRFKPTDGRAWSVLGNALLTAFFESWGSVAAPPNTTSLSTTKSESAEGAGASPRGGQLTSSQLIMTRCIAAYAQAAKDRIVALEPNFHYNRGVAWHFQDSFTNALCSWLRAICLDPQWPAPRACATRLIEFLLELQYSIEQVRREMSVAYTETNRMEAGVKTPCGRRDPHRRVVDLITPLVPCLNLTTTSDLGKEEDSKVTSPTGTQSISRLLGPYAAAAGDTTRALLSGIQQTGRSKRARGAGKRTPAFTSPFQNVTSWQLTLCKMLPHNWVGPAPNLSLTGEVIEQVDKVCYLSSYISTGGRITDEGLGPVRKDILAIPHPFIEEREVPDTLMNAVLAAARRKDSSANAKPTETRLARHFAELRLQSDLSAHGDAKQIVPGPETNEASGKLHVRILRVPLPDVLVVNGQPVGSSWTAAPVLKNIFFTAI</sequence>
<organism evidence="2">
    <name type="scientific">Echinostoma caproni</name>
    <dbReference type="NCBI Taxonomy" id="27848"/>
    <lineage>
        <taxon>Eukaryota</taxon>
        <taxon>Metazoa</taxon>
        <taxon>Spiralia</taxon>
        <taxon>Lophotrochozoa</taxon>
        <taxon>Platyhelminthes</taxon>
        <taxon>Trematoda</taxon>
        <taxon>Digenea</taxon>
        <taxon>Plagiorchiida</taxon>
        <taxon>Echinostomata</taxon>
        <taxon>Echinostomatoidea</taxon>
        <taxon>Echinostomatidae</taxon>
        <taxon>Echinostoma</taxon>
    </lineage>
</organism>
<dbReference type="WBParaSite" id="ECPE_0000839801-mRNA-1">
    <property type="protein sequence ID" value="ECPE_0000839801-mRNA-1"/>
    <property type="gene ID" value="ECPE_0000839801"/>
</dbReference>
<feature type="region of interest" description="Disordered" evidence="1">
    <location>
        <begin position="45"/>
        <end position="68"/>
    </location>
</feature>
<evidence type="ECO:0000256" key="1">
    <source>
        <dbReference type="SAM" id="MobiDB-lite"/>
    </source>
</evidence>
<accession>A0A183AN37</accession>
<proteinExistence type="predicted"/>
<dbReference type="AlphaFoldDB" id="A0A183AN37"/>
<evidence type="ECO:0000313" key="2">
    <source>
        <dbReference type="WBParaSite" id="ECPE_0000839801-mRNA-1"/>
    </source>
</evidence>
<dbReference type="Gene3D" id="1.25.40.10">
    <property type="entry name" value="Tetratricopeptide repeat domain"/>
    <property type="match status" value="2"/>
</dbReference>
<reference evidence="2" key="1">
    <citation type="submission" date="2016-06" db="UniProtKB">
        <authorList>
            <consortium name="WormBaseParasite"/>
        </authorList>
    </citation>
    <scope>IDENTIFICATION</scope>
</reference>
<dbReference type="Gene3D" id="2.40.50.550">
    <property type="match status" value="1"/>
</dbReference>
<dbReference type="InterPro" id="IPR011990">
    <property type="entry name" value="TPR-like_helical_dom_sf"/>
</dbReference>